<dbReference type="AlphaFoldDB" id="A0A1Y3PTJ7"/>
<dbReference type="SUPFAM" id="SSF53474">
    <property type="entry name" value="alpha/beta-Hydrolases"/>
    <property type="match status" value="1"/>
</dbReference>
<proteinExistence type="predicted"/>
<dbReference type="GO" id="GO:0016787">
    <property type="term" value="F:hydrolase activity"/>
    <property type="evidence" value="ECO:0007669"/>
    <property type="project" value="UniProtKB-KW"/>
</dbReference>
<dbReference type="Gene3D" id="3.40.50.1820">
    <property type="entry name" value="alpha/beta hydrolase"/>
    <property type="match status" value="1"/>
</dbReference>
<dbReference type="PRINTS" id="PR00412">
    <property type="entry name" value="EPOXHYDRLASE"/>
</dbReference>
<dbReference type="InterPro" id="IPR000073">
    <property type="entry name" value="AB_hydrolase_1"/>
</dbReference>
<gene>
    <name evidence="3" type="ORF">BAA01_04935</name>
</gene>
<name>A0A1Y3PTJ7_9BACI</name>
<protein>
    <recommendedName>
        <fullName evidence="2">AB hydrolase-1 domain-containing protein</fullName>
    </recommendedName>
</protein>
<dbReference type="Pfam" id="PF00561">
    <property type="entry name" value="Abhydrolase_1"/>
    <property type="match status" value="1"/>
</dbReference>
<sequence length="282" mass="31613">MHYVRQGEGRPVVLLHGWPGFWYDWRRIIPALAEKADVIAPDFRGYGDSDKPDLSPLEGYSALSLAQDVAVLLDRLGLSDVILVAHDIGAMAAQVLVRMAPGKISALVLLNPPYPGIGERQFEPATQREFWYQHFHQLPLAEELVGYNRDTVHIYLKHFYTHWVGRKEAVRPKEFAEIVAVYARPGAFKSSVAFYRTLGALAAQMAIAAASKDASPNPLFGKIAHPTTVLWGEEDPVIRAAWADRLDRFFSQLDQVRLLPGVGHFVPFEAPNEVMEAVERYL</sequence>
<dbReference type="PANTHER" id="PTHR43329">
    <property type="entry name" value="EPOXIDE HYDROLASE"/>
    <property type="match status" value="1"/>
</dbReference>
<dbReference type="EMBL" id="LZRT01000072">
    <property type="protein sequence ID" value="OUM87649.1"/>
    <property type="molecule type" value="Genomic_DNA"/>
</dbReference>
<comment type="caution">
    <text evidence="3">The sequence shown here is derived from an EMBL/GenBank/DDBJ whole genome shotgun (WGS) entry which is preliminary data.</text>
</comment>
<organism evidence="3 4">
    <name type="scientific">Bacillus thermozeamaize</name>
    <dbReference type="NCBI Taxonomy" id="230954"/>
    <lineage>
        <taxon>Bacteria</taxon>
        <taxon>Bacillati</taxon>
        <taxon>Bacillota</taxon>
        <taxon>Bacilli</taxon>
        <taxon>Bacillales</taxon>
        <taxon>Bacillaceae</taxon>
        <taxon>Bacillus</taxon>
    </lineage>
</organism>
<evidence type="ECO:0000313" key="4">
    <source>
        <dbReference type="Proteomes" id="UP000196475"/>
    </source>
</evidence>
<evidence type="ECO:0000256" key="1">
    <source>
        <dbReference type="ARBA" id="ARBA00022801"/>
    </source>
</evidence>
<evidence type="ECO:0000313" key="3">
    <source>
        <dbReference type="EMBL" id="OUM87649.1"/>
    </source>
</evidence>
<reference evidence="4" key="1">
    <citation type="submission" date="2016-06" db="EMBL/GenBank/DDBJ databases">
        <authorList>
            <person name="Nascimento L."/>
            <person name="Pereira R.V."/>
            <person name="Martins L.F."/>
            <person name="Quaggio R.B."/>
            <person name="Silva A.M."/>
            <person name="Setubal J.C."/>
        </authorList>
    </citation>
    <scope>NUCLEOTIDE SEQUENCE [LARGE SCALE GENOMIC DNA]</scope>
</reference>
<accession>A0A1Y3PTJ7</accession>
<keyword evidence="1" id="KW-0378">Hydrolase</keyword>
<evidence type="ECO:0000259" key="2">
    <source>
        <dbReference type="Pfam" id="PF00561"/>
    </source>
</evidence>
<dbReference type="InterPro" id="IPR000639">
    <property type="entry name" value="Epox_hydrolase-like"/>
</dbReference>
<dbReference type="Proteomes" id="UP000196475">
    <property type="component" value="Unassembled WGS sequence"/>
</dbReference>
<feature type="domain" description="AB hydrolase-1" evidence="2">
    <location>
        <begin position="11"/>
        <end position="271"/>
    </location>
</feature>
<dbReference type="InterPro" id="IPR029058">
    <property type="entry name" value="AB_hydrolase_fold"/>
</dbReference>